<sequence length="450" mass="47593">MGETAALAEYTVSIEYEDIPTETVDHAKKGIRDFLGVAVYGSHHEVGDQIMGYVDRCMSGEESTVIGRGTASPTGAALANGAFGHAIDYDDTFESIVIHPSSPVFGATLAAGEVADADGKDLITAYTVGLEAAFRVGHSQYPNHYQNGWHSTGTAGSFGAAASAAHLLDLSVDETIAAFGIVASGSSALKKNFGTMTKPLHAGHAAEIGVRSALLAAEGFTSDDAILEGPIGYGEVMTTDGSYDPSEITEDLGEEWAVLDLGFKPHPSGVITHAAMDALRTLVIDHDLTPESVDGITVALDDAASEMLHHADPGDALQAKFSIEFCLAAILREQKAGIHEFTDEYVNQPETKEVIAKIDRSFEENLFDAHYASYGARVTVETADGETLVKEVKHHPGSPNNPVSEDRLQAKFDECVLTVLSDDETAELADVIASLETDGSADDLIGLLRP</sequence>
<dbReference type="SUPFAM" id="SSF103378">
    <property type="entry name" value="2-methylcitrate dehydratase PrpD"/>
    <property type="match status" value="1"/>
</dbReference>
<evidence type="ECO:0000313" key="4">
    <source>
        <dbReference type="EMBL" id="SEI99724.1"/>
    </source>
</evidence>
<dbReference type="Proteomes" id="UP000198888">
    <property type="component" value="Unassembled WGS sequence"/>
</dbReference>
<dbReference type="InterPro" id="IPR005656">
    <property type="entry name" value="MmgE_PrpD"/>
</dbReference>
<dbReference type="PROSITE" id="PS50890">
    <property type="entry name" value="PUA"/>
    <property type="match status" value="1"/>
</dbReference>
<dbReference type="InterPro" id="IPR036148">
    <property type="entry name" value="MmgE/PrpD_sf"/>
</dbReference>
<dbReference type="STRING" id="1073996.SAMN05444271_11550"/>
<dbReference type="GO" id="GO:0016829">
    <property type="term" value="F:lyase activity"/>
    <property type="evidence" value="ECO:0007669"/>
    <property type="project" value="InterPro"/>
</dbReference>
<dbReference type="InterPro" id="IPR045336">
    <property type="entry name" value="MmgE_PrpD_N"/>
</dbReference>
<dbReference type="Pfam" id="PF19305">
    <property type="entry name" value="MmgE_PrpD_C"/>
    <property type="match status" value="1"/>
</dbReference>
<evidence type="ECO:0000259" key="3">
    <source>
        <dbReference type="Pfam" id="PF19305"/>
    </source>
</evidence>
<dbReference type="PANTHER" id="PTHR16943">
    <property type="entry name" value="2-METHYLCITRATE DEHYDRATASE-RELATED"/>
    <property type="match status" value="1"/>
</dbReference>
<protein>
    <submittedName>
        <fullName evidence="4">2-methylcitrate dehydratase PrpD</fullName>
    </submittedName>
</protein>
<dbReference type="InterPro" id="IPR042188">
    <property type="entry name" value="MmgE/PrpD_sf_2"/>
</dbReference>
<reference evidence="4 5" key="1">
    <citation type="submission" date="2016-10" db="EMBL/GenBank/DDBJ databases">
        <authorList>
            <person name="de Groot N.N."/>
        </authorList>
    </citation>
    <scope>NUCLEOTIDE SEQUENCE [LARGE SCALE GENOMIC DNA]</scope>
    <source>
        <strain evidence="4 5">DSM 22187</strain>
    </source>
</reference>
<feature type="domain" description="MmgE/PrpD N-terminal" evidence="2">
    <location>
        <begin position="6"/>
        <end position="243"/>
    </location>
</feature>
<dbReference type="RefSeq" id="WP_089672869.1">
    <property type="nucleotide sequence ID" value="NZ_CP024845.1"/>
</dbReference>
<dbReference type="InterPro" id="IPR045337">
    <property type="entry name" value="MmgE_PrpD_C"/>
</dbReference>
<organism evidence="4 5">
    <name type="scientific">Halohasta litchfieldiae</name>
    <dbReference type="NCBI Taxonomy" id="1073996"/>
    <lineage>
        <taxon>Archaea</taxon>
        <taxon>Methanobacteriati</taxon>
        <taxon>Methanobacteriota</taxon>
        <taxon>Stenosarchaea group</taxon>
        <taxon>Halobacteria</taxon>
        <taxon>Halobacteriales</taxon>
        <taxon>Haloferacaceae</taxon>
        <taxon>Halohasta</taxon>
    </lineage>
</organism>
<dbReference type="Gene3D" id="1.10.4100.10">
    <property type="entry name" value="2-methylcitrate dehydratase PrpD"/>
    <property type="match status" value="1"/>
</dbReference>
<accession>A0A1H6V9W7</accession>
<dbReference type="EMBL" id="FNYR01000015">
    <property type="protein sequence ID" value="SEI99724.1"/>
    <property type="molecule type" value="Genomic_DNA"/>
</dbReference>
<dbReference type="OrthoDB" id="43639at2157"/>
<gene>
    <name evidence="4" type="ORF">SAMN05444271_11550</name>
</gene>
<proteinExistence type="inferred from homology"/>
<dbReference type="AlphaFoldDB" id="A0A1H6V9W7"/>
<evidence type="ECO:0000313" key="5">
    <source>
        <dbReference type="Proteomes" id="UP000198888"/>
    </source>
</evidence>
<dbReference type="Gene3D" id="3.30.1330.120">
    <property type="entry name" value="2-methylcitrate dehydratase PrpD"/>
    <property type="match status" value="1"/>
</dbReference>
<accession>A0A2H4PZE7</accession>
<keyword evidence="5" id="KW-1185">Reference proteome</keyword>
<name>A0A1H6V9W7_9EURY</name>
<dbReference type="KEGG" id="hae:halTADL_0695"/>
<evidence type="ECO:0000259" key="2">
    <source>
        <dbReference type="Pfam" id="PF03972"/>
    </source>
</evidence>
<dbReference type="GeneID" id="35001512"/>
<comment type="similarity">
    <text evidence="1">Belongs to the PrpD family.</text>
</comment>
<dbReference type="Pfam" id="PF03972">
    <property type="entry name" value="MmgE_PrpD_N"/>
    <property type="match status" value="1"/>
</dbReference>
<dbReference type="PANTHER" id="PTHR16943:SF8">
    <property type="entry name" value="2-METHYLCITRATE DEHYDRATASE"/>
    <property type="match status" value="1"/>
</dbReference>
<evidence type="ECO:0000256" key="1">
    <source>
        <dbReference type="ARBA" id="ARBA00006174"/>
    </source>
</evidence>
<feature type="domain" description="MmgE/PrpD C-terminal" evidence="3">
    <location>
        <begin position="266"/>
        <end position="436"/>
    </location>
</feature>
<dbReference type="InterPro" id="IPR042183">
    <property type="entry name" value="MmgE/PrpD_sf_1"/>
</dbReference>